<evidence type="ECO:0000256" key="8">
    <source>
        <dbReference type="ARBA" id="ARBA00023157"/>
    </source>
</evidence>
<dbReference type="InterPro" id="IPR039718">
    <property type="entry name" value="Rrm1"/>
</dbReference>
<evidence type="ECO:0000313" key="13">
    <source>
        <dbReference type="EMBL" id="URD83435.1"/>
    </source>
</evidence>
<feature type="domain" description="ATP-cone" evidence="12">
    <location>
        <begin position="1"/>
        <end position="92"/>
    </location>
</feature>
<dbReference type="Pfam" id="PF03477">
    <property type="entry name" value="ATP-cone"/>
    <property type="match status" value="1"/>
</dbReference>
<dbReference type="InterPro" id="IPR008926">
    <property type="entry name" value="RNR_R1-su_N"/>
</dbReference>
<evidence type="ECO:0000256" key="10">
    <source>
        <dbReference type="PROSITE-ProRule" id="PRU00492"/>
    </source>
</evidence>
<sequence length="810" mass="91197">MYVVKRDGRHEAVHFDKITARLKKLSYGLSQEHCDPVLVAQKVCAGVYKGVTTSQLDELAAETAAAMTSNHPDYASLAARIAVSNLHKNTKKSFSETVKLMYHHVNERSGQEAPLIADDVYEIIMKNAARLDSEIIYDRDFDYDYFGFKTLERSYLLKVCGMVVERPQHMLMRVAVGIHKDDIDSVIGTYHLLSQRWFTHASPTLFNAGTPKPQLSSCFLVCMKEDSIEGIYDTLKECAIISKSAGGIGVSVHNIRATGSYIRGTNGTSNGIVPMLRVFNDTARYVDQGGGKRKGAFAVYLEPWHADIYEFLELRKNHGKEEHRARDLFYALWIPDLFMERVQSNGQWSLFCPNEAPGLADCWGDDFEKLYLKYEKEGKAKKVVTAQNLWFEVLKSQIETGTPYMLFKDTCNRKSNQQNLGTIKSSNLCTEIVEYTSPTETAVCNLASIALSRFVREKGVPIESHPSKLVGSSGSAKRYFDFDKLGEVSAIITVNLNKIIDVNYYPIETARRSNLRHRPIGIGVQGLADTFILLGMPFDSPEAQQLNKDIFETIYYHALRASCEIARKDGFYETYQGSPISKGILQPDMWNITPSDRWDWSALREMISKNGVRNSLLIAPMPTASTSQILGNNECFEPYTSNIYSRRVLSGEFVVVNKHLLHDLTEMGLWSPTLKNKIIYDDGSILKIPEIPDNLKAIYKTVWEIKQRTLVDMAVDRGCYIDQSQSLNIHMDQPNFGKLTSLHFYAWSKGLKTGMYYLRTRAAADAIKFTVDTSLLQKTNKPVEDDDVEAKLAQVACSLENGEACMACGS</sequence>
<evidence type="ECO:0000256" key="5">
    <source>
        <dbReference type="ARBA" id="ARBA00022840"/>
    </source>
</evidence>
<accession>A0A9E7EVK2</accession>
<keyword evidence="3" id="KW-0021">Allosteric enzyme</keyword>
<comment type="catalytic activity">
    <reaction evidence="9 11">
        <text>a 2'-deoxyribonucleoside 5'-diphosphate + [thioredoxin]-disulfide + H2O = a ribonucleoside 5'-diphosphate + [thioredoxin]-dithiol</text>
        <dbReference type="Rhea" id="RHEA:23252"/>
        <dbReference type="Rhea" id="RHEA-COMP:10698"/>
        <dbReference type="Rhea" id="RHEA-COMP:10700"/>
        <dbReference type="ChEBI" id="CHEBI:15377"/>
        <dbReference type="ChEBI" id="CHEBI:29950"/>
        <dbReference type="ChEBI" id="CHEBI:50058"/>
        <dbReference type="ChEBI" id="CHEBI:57930"/>
        <dbReference type="ChEBI" id="CHEBI:73316"/>
        <dbReference type="EC" id="1.17.4.1"/>
    </reaction>
</comment>
<keyword evidence="14" id="KW-1185">Reference proteome</keyword>
<gene>
    <name evidence="13" type="ORF">MUK42_33578</name>
</gene>
<evidence type="ECO:0000256" key="11">
    <source>
        <dbReference type="RuleBase" id="RU003410"/>
    </source>
</evidence>
<dbReference type="PANTHER" id="PTHR11573">
    <property type="entry name" value="RIBONUCLEOSIDE-DIPHOSPHATE REDUCTASE LARGE CHAIN"/>
    <property type="match status" value="1"/>
</dbReference>
<dbReference type="OrthoDB" id="3000483at2759"/>
<keyword evidence="6 11" id="KW-0560">Oxidoreductase</keyword>
<dbReference type="NCBIfam" id="TIGR02506">
    <property type="entry name" value="NrdE_NrdA"/>
    <property type="match status" value="1"/>
</dbReference>
<dbReference type="GO" id="GO:0005971">
    <property type="term" value="C:ribonucleoside-diphosphate reductase complex"/>
    <property type="evidence" value="ECO:0007669"/>
    <property type="project" value="TreeGrafter"/>
</dbReference>
<protein>
    <recommendedName>
        <fullName evidence="2 11">Ribonucleoside-diphosphate reductase</fullName>
        <ecNumber evidence="2 11">1.17.4.1</ecNumber>
    </recommendedName>
</protein>
<dbReference type="GO" id="GO:0005524">
    <property type="term" value="F:ATP binding"/>
    <property type="evidence" value="ECO:0007669"/>
    <property type="project" value="UniProtKB-UniRule"/>
</dbReference>
<keyword evidence="7 11" id="KW-0215">Deoxyribonucleotide synthesis</keyword>
<dbReference type="AlphaFoldDB" id="A0A9E7EVK2"/>
<proteinExistence type="inferred from homology"/>
<dbReference type="SUPFAM" id="SSF48168">
    <property type="entry name" value="R1 subunit of ribonucleotide reductase, N-terminal domain"/>
    <property type="match status" value="1"/>
</dbReference>
<keyword evidence="4 10" id="KW-0547">Nucleotide-binding</keyword>
<evidence type="ECO:0000256" key="6">
    <source>
        <dbReference type="ARBA" id="ARBA00023002"/>
    </source>
</evidence>
<dbReference type="PROSITE" id="PS51161">
    <property type="entry name" value="ATP_CONE"/>
    <property type="match status" value="1"/>
</dbReference>
<evidence type="ECO:0000313" key="14">
    <source>
        <dbReference type="Proteomes" id="UP001055439"/>
    </source>
</evidence>
<keyword evidence="5 10" id="KW-0067">ATP-binding</keyword>
<dbReference type="Proteomes" id="UP001055439">
    <property type="component" value="Chromosome 10"/>
</dbReference>
<evidence type="ECO:0000256" key="7">
    <source>
        <dbReference type="ARBA" id="ARBA00023116"/>
    </source>
</evidence>
<dbReference type="Pfam" id="PF02867">
    <property type="entry name" value="Ribonuc_red_lgC"/>
    <property type="match status" value="1"/>
</dbReference>
<dbReference type="PANTHER" id="PTHR11573:SF6">
    <property type="entry name" value="RIBONUCLEOSIDE-DIPHOSPHATE REDUCTASE LARGE SUBUNIT"/>
    <property type="match status" value="1"/>
</dbReference>
<evidence type="ECO:0000256" key="3">
    <source>
        <dbReference type="ARBA" id="ARBA00022533"/>
    </source>
</evidence>
<dbReference type="Gene3D" id="3.20.70.20">
    <property type="match status" value="1"/>
</dbReference>
<dbReference type="CDD" id="cd01679">
    <property type="entry name" value="RNR_I"/>
    <property type="match status" value="1"/>
</dbReference>
<evidence type="ECO:0000256" key="1">
    <source>
        <dbReference type="ARBA" id="ARBA00010406"/>
    </source>
</evidence>
<keyword evidence="8" id="KW-1015">Disulfide bond</keyword>
<dbReference type="InterPro" id="IPR005144">
    <property type="entry name" value="ATP-cone_dom"/>
</dbReference>
<dbReference type="FunFam" id="3.20.70.20:FF:000001">
    <property type="entry name" value="Ribonucleoside-diphosphate reductase"/>
    <property type="match status" value="1"/>
</dbReference>
<name>A0A9E7EVK2_9LILI</name>
<evidence type="ECO:0000259" key="12">
    <source>
        <dbReference type="PROSITE" id="PS51161"/>
    </source>
</evidence>
<dbReference type="PROSITE" id="PS00089">
    <property type="entry name" value="RIBORED_LARGE"/>
    <property type="match status" value="1"/>
</dbReference>
<dbReference type="EC" id="1.17.4.1" evidence="2 11"/>
<evidence type="ECO:0000256" key="2">
    <source>
        <dbReference type="ARBA" id="ARBA00012274"/>
    </source>
</evidence>
<comment type="similarity">
    <text evidence="1 11">Belongs to the ribonucleoside diphosphate reductase large chain family.</text>
</comment>
<organism evidence="13 14">
    <name type="scientific">Musa troglodytarum</name>
    <name type="common">fe'i banana</name>
    <dbReference type="NCBI Taxonomy" id="320322"/>
    <lineage>
        <taxon>Eukaryota</taxon>
        <taxon>Viridiplantae</taxon>
        <taxon>Streptophyta</taxon>
        <taxon>Embryophyta</taxon>
        <taxon>Tracheophyta</taxon>
        <taxon>Spermatophyta</taxon>
        <taxon>Magnoliopsida</taxon>
        <taxon>Liliopsida</taxon>
        <taxon>Zingiberales</taxon>
        <taxon>Musaceae</taxon>
        <taxon>Musa</taxon>
    </lineage>
</organism>
<dbReference type="PRINTS" id="PR01183">
    <property type="entry name" value="RIBORDTASEM1"/>
</dbReference>
<dbReference type="InterPro" id="IPR013509">
    <property type="entry name" value="RNR_lsu_N"/>
</dbReference>
<dbReference type="Pfam" id="PF00317">
    <property type="entry name" value="Ribonuc_red_lgN"/>
    <property type="match status" value="1"/>
</dbReference>
<dbReference type="GO" id="GO:0009263">
    <property type="term" value="P:deoxyribonucleotide biosynthetic process"/>
    <property type="evidence" value="ECO:0007669"/>
    <property type="project" value="UniProtKB-KW"/>
</dbReference>
<dbReference type="SUPFAM" id="SSF51998">
    <property type="entry name" value="PFL-like glycyl radical enzymes"/>
    <property type="match status" value="1"/>
</dbReference>
<comment type="function">
    <text evidence="11">Provides the precursors necessary for DNA synthesis. Catalyzes the biosynthesis of deoxyribonucleotides from the corresponding ribonucleotides.</text>
</comment>
<dbReference type="GO" id="GO:0004748">
    <property type="term" value="F:ribonucleoside-diphosphate reductase activity, thioredoxin disulfide as acceptor"/>
    <property type="evidence" value="ECO:0007669"/>
    <property type="project" value="UniProtKB-EC"/>
</dbReference>
<dbReference type="InterPro" id="IPR000788">
    <property type="entry name" value="RNR_lg_C"/>
</dbReference>
<evidence type="ECO:0000256" key="9">
    <source>
        <dbReference type="ARBA" id="ARBA00047754"/>
    </source>
</evidence>
<dbReference type="EMBL" id="CP097503">
    <property type="protein sequence ID" value="URD83435.1"/>
    <property type="molecule type" value="Genomic_DNA"/>
</dbReference>
<evidence type="ECO:0000256" key="4">
    <source>
        <dbReference type="ARBA" id="ARBA00022741"/>
    </source>
</evidence>
<reference evidence="13" key="1">
    <citation type="submission" date="2022-05" db="EMBL/GenBank/DDBJ databases">
        <title>The Musa troglodytarum L. genome provides insights into the mechanism of non-climacteric behaviour and enrichment of carotenoids.</title>
        <authorList>
            <person name="Wang J."/>
        </authorList>
    </citation>
    <scope>NUCLEOTIDE SEQUENCE</scope>
    <source>
        <tissue evidence="13">Leaf</tissue>
    </source>
</reference>
<dbReference type="InterPro" id="IPR013346">
    <property type="entry name" value="NrdE_NrdA_C"/>
</dbReference>